<sequence>MKRLLSLESFESTKIRGEDYSNWIKPDKTFYEPSSYYMGEDVAQPWFRFYFILKNRIHWYGLESRDFFIRNSCHYFYCFPSSDALEFWMNDEWEECFKTTINLEYRP</sequence>
<evidence type="ECO:0000313" key="1">
    <source>
        <dbReference type="Proteomes" id="UP000887540"/>
    </source>
</evidence>
<proteinExistence type="predicted"/>
<keyword evidence="1" id="KW-1185">Reference proteome</keyword>
<dbReference type="Proteomes" id="UP000887540">
    <property type="component" value="Unplaced"/>
</dbReference>
<dbReference type="WBParaSite" id="ACRNAN_scaffold17327.g15845.t1">
    <property type="protein sequence ID" value="ACRNAN_scaffold17327.g15845.t1"/>
    <property type="gene ID" value="ACRNAN_scaffold17327.g15845"/>
</dbReference>
<protein>
    <submittedName>
        <fullName evidence="2">Uncharacterized protein</fullName>
    </submittedName>
</protein>
<reference evidence="2" key="1">
    <citation type="submission" date="2022-11" db="UniProtKB">
        <authorList>
            <consortium name="WormBaseParasite"/>
        </authorList>
    </citation>
    <scope>IDENTIFICATION</scope>
</reference>
<organism evidence="1 2">
    <name type="scientific">Acrobeloides nanus</name>
    <dbReference type="NCBI Taxonomy" id="290746"/>
    <lineage>
        <taxon>Eukaryota</taxon>
        <taxon>Metazoa</taxon>
        <taxon>Ecdysozoa</taxon>
        <taxon>Nematoda</taxon>
        <taxon>Chromadorea</taxon>
        <taxon>Rhabditida</taxon>
        <taxon>Tylenchina</taxon>
        <taxon>Cephalobomorpha</taxon>
        <taxon>Cephaloboidea</taxon>
        <taxon>Cephalobidae</taxon>
        <taxon>Acrobeloides</taxon>
    </lineage>
</organism>
<name>A0A914D3Q5_9BILA</name>
<dbReference type="AlphaFoldDB" id="A0A914D3Q5"/>
<accession>A0A914D3Q5</accession>
<evidence type="ECO:0000313" key="2">
    <source>
        <dbReference type="WBParaSite" id="ACRNAN_scaffold17327.g15845.t1"/>
    </source>
</evidence>